<dbReference type="Pfam" id="PF00392">
    <property type="entry name" value="GntR"/>
    <property type="match status" value="1"/>
</dbReference>
<gene>
    <name evidence="5" type="ORF">OHAE_2707</name>
</gene>
<evidence type="ECO:0000313" key="6">
    <source>
        <dbReference type="Proteomes" id="UP000246073"/>
    </source>
</evidence>
<dbReference type="Pfam" id="PF07729">
    <property type="entry name" value="FCD"/>
    <property type="match status" value="1"/>
</dbReference>
<evidence type="ECO:0000256" key="2">
    <source>
        <dbReference type="ARBA" id="ARBA00023125"/>
    </source>
</evidence>
<dbReference type="PANTHER" id="PTHR43537">
    <property type="entry name" value="TRANSCRIPTIONAL REGULATOR, GNTR FAMILY"/>
    <property type="match status" value="1"/>
</dbReference>
<dbReference type="AlphaFoldDB" id="A0A2P9HFB0"/>
<dbReference type="InterPro" id="IPR000524">
    <property type="entry name" value="Tscrpt_reg_HTH_GntR"/>
</dbReference>
<keyword evidence="1" id="KW-0805">Transcription regulation</keyword>
<dbReference type="PROSITE" id="PS50949">
    <property type="entry name" value="HTH_GNTR"/>
    <property type="match status" value="1"/>
</dbReference>
<keyword evidence="2" id="KW-0238">DNA-binding</keyword>
<protein>
    <submittedName>
        <fullName evidence="5">Transcriptional regulator, GntR family</fullName>
    </submittedName>
</protein>
<dbReference type="SMART" id="SM00345">
    <property type="entry name" value="HTH_GNTR"/>
    <property type="match status" value="2"/>
</dbReference>
<proteinExistence type="predicted"/>
<dbReference type="EMBL" id="OOFM01000004">
    <property type="protein sequence ID" value="SPL62775.1"/>
    <property type="molecule type" value="Genomic_DNA"/>
</dbReference>
<dbReference type="Gene3D" id="1.20.120.530">
    <property type="entry name" value="GntR ligand-binding domain-like"/>
    <property type="match status" value="1"/>
</dbReference>
<evidence type="ECO:0000256" key="1">
    <source>
        <dbReference type="ARBA" id="ARBA00023015"/>
    </source>
</evidence>
<accession>A0A2P9HFB0</accession>
<evidence type="ECO:0000259" key="4">
    <source>
        <dbReference type="PROSITE" id="PS50949"/>
    </source>
</evidence>
<dbReference type="PANTHER" id="PTHR43537:SF5">
    <property type="entry name" value="UXU OPERON TRANSCRIPTIONAL REGULATOR"/>
    <property type="match status" value="1"/>
</dbReference>
<organism evidence="5 6">
    <name type="scientific">Ochrobactrum soli</name>
    <dbReference type="NCBI Taxonomy" id="2448455"/>
    <lineage>
        <taxon>Bacteria</taxon>
        <taxon>Pseudomonadati</taxon>
        <taxon>Pseudomonadota</taxon>
        <taxon>Alphaproteobacteria</taxon>
        <taxon>Hyphomicrobiales</taxon>
        <taxon>Brucellaceae</taxon>
        <taxon>Brucella/Ochrobactrum group</taxon>
        <taxon>Ochrobactrum</taxon>
    </lineage>
</organism>
<dbReference type="InterPro" id="IPR036388">
    <property type="entry name" value="WH-like_DNA-bd_sf"/>
</dbReference>
<dbReference type="RefSeq" id="WP_109366831.1">
    <property type="nucleotide sequence ID" value="NZ_OOFM01000004.1"/>
</dbReference>
<evidence type="ECO:0000256" key="3">
    <source>
        <dbReference type="ARBA" id="ARBA00023163"/>
    </source>
</evidence>
<dbReference type="GO" id="GO:0003700">
    <property type="term" value="F:DNA-binding transcription factor activity"/>
    <property type="evidence" value="ECO:0007669"/>
    <property type="project" value="InterPro"/>
</dbReference>
<dbReference type="GO" id="GO:0003677">
    <property type="term" value="F:DNA binding"/>
    <property type="evidence" value="ECO:0007669"/>
    <property type="project" value="UniProtKB-KW"/>
</dbReference>
<reference evidence="6" key="1">
    <citation type="submission" date="2017-12" db="EMBL/GenBank/DDBJ databases">
        <authorList>
            <person name="Diaz M."/>
        </authorList>
    </citation>
    <scope>NUCLEOTIDE SEQUENCE [LARGE SCALE GENOMIC DNA]</scope>
    <source>
        <strain evidence="6">FI11154</strain>
    </source>
</reference>
<dbReference type="InterPro" id="IPR008920">
    <property type="entry name" value="TF_FadR/GntR_C"/>
</dbReference>
<feature type="domain" description="HTH gntR-type" evidence="4">
    <location>
        <begin position="7"/>
        <end position="74"/>
    </location>
</feature>
<dbReference type="InterPro" id="IPR036390">
    <property type="entry name" value="WH_DNA-bd_sf"/>
</dbReference>
<dbReference type="SUPFAM" id="SSF48008">
    <property type="entry name" value="GntR ligand-binding domain-like"/>
    <property type="match status" value="1"/>
</dbReference>
<dbReference type="Gene3D" id="1.10.10.10">
    <property type="entry name" value="Winged helix-like DNA-binding domain superfamily/Winged helix DNA-binding domain"/>
    <property type="match status" value="2"/>
</dbReference>
<keyword evidence="3" id="KW-0804">Transcription</keyword>
<dbReference type="SMART" id="SM00895">
    <property type="entry name" value="FCD"/>
    <property type="match status" value="1"/>
</dbReference>
<dbReference type="InterPro" id="IPR011711">
    <property type="entry name" value="GntR_C"/>
</dbReference>
<sequence>MMRNIAPKLYQRARDSLAADIANGAIPTTKRLTESWVAELFGISRVPARQALAELEQRGLIRKAEGRGYAIAEEAANRSRQSGSSNGDPLVRKSADSRMQFMPSWQLIYTEIESEIFARTSLADWRVNALALAKHYGVSRTVAQDVMARLQQRGVIQKDERGRWFAPALTDKHIHDLFELRWVLEPLALEKALPRLPEGFLARVRRNLDEAVTAPLVAGETLDRLEQELHVELLGHCDSASLLEAVRLPQTLLVAHHFLYQWTSGLFASEPFLPEHLEIVTCLQSDNLAGAQRALVHHLQISHERAMLRINTLASTIRPRELPYLERQS</sequence>
<dbReference type="Proteomes" id="UP000246073">
    <property type="component" value="Unassembled WGS sequence"/>
</dbReference>
<name>A0A2P9HFB0_9HYPH</name>
<evidence type="ECO:0000313" key="5">
    <source>
        <dbReference type="EMBL" id="SPL62775.1"/>
    </source>
</evidence>
<dbReference type="SUPFAM" id="SSF46785">
    <property type="entry name" value="Winged helix' DNA-binding domain"/>
    <property type="match status" value="2"/>
</dbReference>